<name>A0ABC8Z6W6_9POAL</name>
<dbReference type="Proteomes" id="UP001497457">
    <property type="component" value="Chromosome 18b"/>
</dbReference>
<keyword evidence="6" id="KW-1185">Reference proteome</keyword>
<feature type="compositionally biased region" description="Polar residues" evidence="3">
    <location>
        <begin position="401"/>
        <end position="419"/>
    </location>
</feature>
<evidence type="ECO:0000313" key="5">
    <source>
        <dbReference type="EMBL" id="CAL4954854.1"/>
    </source>
</evidence>
<evidence type="ECO:0000256" key="2">
    <source>
        <dbReference type="ARBA" id="ARBA00024341"/>
    </source>
</evidence>
<reference evidence="5 6" key="2">
    <citation type="submission" date="2024-10" db="EMBL/GenBank/DDBJ databases">
        <authorList>
            <person name="Ryan C."/>
        </authorList>
    </citation>
    <scope>NUCLEOTIDE SEQUENCE [LARGE SCALE GENOMIC DNA]</scope>
</reference>
<dbReference type="EMBL" id="OZ075127">
    <property type="protein sequence ID" value="CAL4947851.1"/>
    <property type="molecule type" value="Genomic_DNA"/>
</dbReference>
<reference evidence="6" key="1">
    <citation type="submission" date="2024-06" db="EMBL/GenBank/DDBJ databases">
        <authorList>
            <person name="Ryan C."/>
        </authorList>
    </citation>
    <scope>NUCLEOTIDE SEQUENCE [LARGE SCALE GENOMIC DNA]</scope>
</reference>
<feature type="region of interest" description="Disordered" evidence="3">
    <location>
        <begin position="401"/>
        <end position="443"/>
    </location>
</feature>
<feature type="region of interest" description="Disordered" evidence="3">
    <location>
        <begin position="220"/>
        <end position="246"/>
    </location>
</feature>
<feature type="region of interest" description="Disordered" evidence="3">
    <location>
        <begin position="17"/>
        <end position="65"/>
    </location>
</feature>
<dbReference type="PANTHER" id="PTHR32295:SF97">
    <property type="entry name" value="OS01G0708700 PROTEIN"/>
    <property type="match status" value="1"/>
</dbReference>
<evidence type="ECO:0008006" key="7">
    <source>
        <dbReference type="Google" id="ProtNLM"/>
    </source>
</evidence>
<feature type="compositionally biased region" description="Low complexity" evidence="3">
    <location>
        <begin position="220"/>
        <end position="234"/>
    </location>
</feature>
<feature type="region of interest" description="Disordered" evidence="3">
    <location>
        <begin position="157"/>
        <end position="176"/>
    </location>
</feature>
<evidence type="ECO:0000313" key="6">
    <source>
        <dbReference type="Proteomes" id="UP001497457"/>
    </source>
</evidence>
<dbReference type="GO" id="GO:0005516">
    <property type="term" value="F:calmodulin binding"/>
    <property type="evidence" value="ECO:0007669"/>
    <property type="project" value="UniProtKB-KW"/>
</dbReference>
<comment type="similarity">
    <text evidence="2">Belongs to the IQD family.</text>
</comment>
<keyword evidence="1" id="KW-0112">Calmodulin-binding</keyword>
<feature type="compositionally biased region" description="Low complexity" evidence="3">
    <location>
        <begin position="330"/>
        <end position="341"/>
    </location>
</feature>
<dbReference type="InterPro" id="IPR000048">
    <property type="entry name" value="IQ_motif_EF-hand-BS"/>
</dbReference>
<dbReference type="Proteomes" id="UP001497457">
    <property type="component" value="Chromosome 17b"/>
</dbReference>
<dbReference type="PROSITE" id="PS50096">
    <property type="entry name" value="IQ"/>
    <property type="match status" value="2"/>
</dbReference>
<protein>
    <recommendedName>
        <fullName evidence="7">DUF4005 domain-containing protein</fullName>
    </recommendedName>
</protein>
<evidence type="ECO:0000256" key="3">
    <source>
        <dbReference type="SAM" id="MobiDB-lite"/>
    </source>
</evidence>
<dbReference type="PANTHER" id="PTHR32295">
    <property type="entry name" value="IQ-DOMAIN 5-RELATED"/>
    <property type="match status" value="1"/>
</dbReference>
<proteinExistence type="inferred from homology"/>
<evidence type="ECO:0000256" key="1">
    <source>
        <dbReference type="ARBA" id="ARBA00022860"/>
    </source>
</evidence>
<dbReference type="AlphaFoldDB" id="A0ABC8Z6W6"/>
<dbReference type="EMBL" id="OZ075128">
    <property type="protein sequence ID" value="CAL4954854.1"/>
    <property type="molecule type" value="Genomic_DNA"/>
</dbReference>
<dbReference type="Pfam" id="PF00612">
    <property type="entry name" value="IQ"/>
    <property type="match status" value="1"/>
</dbReference>
<gene>
    <name evidence="4" type="ORF">URODEC1_LOCUS37033</name>
    <name evidence="5" type="ORF">URODEC1_LOCUS41070</name>
</gene>
<sequence>MGASGKWIRTLVGLRPAAAAERERERPGGAGKGRKWSRLWRTSSSSQRGSSAPPSEAPSEADAPLATGADGLSSSVVAAVVRAPPRDFRVIRQEWAAVRIQSAFRAFLARRALRALRGIVRLQAIVRGRRVRKQLAVTLKCMNALVRVQERARDRRARISADGRDSQDVLGDRTGRADPVKEAEAGWCNSQGTVDDLKSKIHMRHEGAVKRDRAIAYALSHQRSSSHSGRPSSPAVSLRNHGTSRNNHNWGHFEGWMATKPWESRLMDQTHTEHSTNSLCSESIEEMNAINSKLSDVSSVKIRRNNMTTRVAARPPSTISASSDFVCDASSPSTSSVTPVSGTNFLTSERRSDCGQGGGPNYMNWTKSAKAKLNGSGTHKPPNQRQRSSDLHYNSRTALSSVDVQSTAGSEVSVTSKRLNSLKGRGTRRSLDKENDGQPVALF</sequence>
<feature type="compositionally biased region" description="Low complexity" evidence="3">
    <location>
        <begin position="43"/>
        <end position="64"/>
    </location>
</feature>
<accession>A0ABC8Z6W6</accession>
<evidence type="ECO:0000313" key="4">
    <source>
        <dbReference type="EMBL" id="CAL4947851.1"/>
    </source>
</evidence>
<feature type="region of interest" description="Disordered" evidence="3">
    <location>
        <begin position="330"/>
        <end position="366"/>
    </location>
</feature>
<organism evidence="5 6">
    <name type="scientific">Urochloa decumbens</name>
    <dbReference type="NCBI Taxonomy" id="240449"/>
    <lineage>
        <taxon>Eukaryota</taxon>
        <taxon>Viridiplantae</taxon>
        <taxon>Streptophyta</taxon>
        <taxon>Embryophyta</taxon>
        <taxon>Tracheophyta</taxon>
        <taxon>Spermatophyta</taxon>
        <taxon>Magnoliopsida</taxon>
        <taxon>Liliopsida</taxon>
        <taxon>Poales</taxon>
        <taxon>Poaceae</taxon>
        <taxon>PACMAD clade</taxon>
        <taxon>Panicoideae</taxon>
        <taxon>Panicodae</taxon>
        <taxon>Paniceae</taxon>
        <taxon>Melinidinae</taxon>
        <taxon>Urochloa</taxon>
    </lineage>
</organism>